<evidence type="ECO:0000313" key="1">
    <source>
        <dbReference type="Proteomes" id="UP000095286"/>
    </source>
</evidence>
<name>A0AC35TGS8_9BILA</name>
<dbReference type="WBParaSite" id="RSKR_0000046300.1">
    <property type="protein sequence ID" value="RSKR_0000046300.1"/>
    <property type="gene ID" value="RSKR_0000046300"/>
</dbReference>
<organism evidence="1 2">
    <name type="scientific">Rhabditophanes sp. KR3021</name>
    <dbReference type="NCBI Taxonomy" id="114890"/>
    <lineage>
        <taxon>Eukaryota</taxon>
        <taxon>Metazoa</taxon>
        <taxon>Ecdysozoa</taxon>
        <taxon>Nematoda</taxon>
        <taxon>Chromadorea</taxon>
        <taxon>Rhabditida</taxon>
        <taxon>Tylenchina</taxon>
        <taxon>Panagrolaimomorpha</taxon>
        <taxon>Strongyloidoidea</taxon>
        <taxon>Alloionematidae</taxon>
        <taxon>Rhabditophanes</taxon>
    </lineage>
</organism>
<protein>
    <submittedName>
        <fullName evidence="2">Uncharacterized protein</fullName>
    </submittedName>
</protein>
<reference evidence="2" key="1">
    <citation type="submission" date="2016-11" db="UniProtKB">
        <authorList>
            <consortium name="WormBaseParasite"/>
        </authorList>
    </citation>
    <scope>IDENTIFICATION</scope>
    <source>
        <strain evidence="2">KR3021</strain>
    </source>
</reference>
<accession>A0AC35TGS8</accession>
<sequence length="316" mass="35811">MMIRNKLRQMNDRFNKLDDEYRLYKDSTDHIEHEKERALSACRRTEQEYENEINNLKDKLKGTKVSLEHLNQLNMDKTKVGNENAELSKQLKKKEAYIGQLKALLLLRSNSNEENGDENNEDCVGPLECNSKRKSVKGNKIGSLCSSTDKLSSRYSSSNSSGFGGSHSQEHLSSPTVGDRQINMTNSQTSTSSAGVDPIQTLPPRIQRMIRDSNEVGKKLRMLSKSIAEVSTNFVEGKDPEFHLLASRFSDSSESDEDYNETSATFTKTQFEHLLRKHQEDLSKAERFLGTLTGNVLHFTTRQATDHQQQPSCSIQ</sequence>
<proteinExistence type="predicted"/>
<dbReference type="Proteomes" id="UP000095286">
    <property type="component" value="Unplaced"/>
</dbReference>
<evidence type="ECO:0000313" key="2">
    <source>
        <dbReference type="WBParaSite" id="RSKR_0000046300.1"/>
    </source>
</evidence>